<evidence type="ECO:0000313" key="3">
    <source>
        <dbReference type="Proteomes" id="UP001642409"/>
    </source>
</evidence>
<keyword evidence="3" id="KW-1185">Reference proteome</keyword>
<gene>
    <name evidence="2" type="ORF">HINF_LOCUS10151</name>
    <name evidence="1" type="ORF">HINF_LOCUS64714</name>
</gene>
<name>A0AA86RER1_9EUKA</name>
<protein>
    <submittedName>
        <fullName evidence="2">Hypothetical_protein</fullName>
    </submittedName>
</protein>
<evidence type="ECO:0000313" key="1">
    <source>
        <dbReference type="EMBL" id="CAI9977069.1"/>
    </source>
</evidence>
<proteinExistence type="predicted"/>
<dbReference type="Proteomes" id="UP001642409">
    <property type="component" value="Unassembled WGS sequence"/>
</dbReference>
<reference evidence="2 3" key="2">
    <citation type="submission" date="2024-07" db="EMBL/GenBank/DDBJ databases">
        <authorList>
            <person name="Akdeniz Z."/>
        </authorList>
    </citation>
    <scope>NUCLEOTIDE SEQUENCE [LARGE SCALE GENOMIC DNA]</scope>
</reference>
<dbReference type="EMBL" id="CAXDID020000022">
    <property type="protein sequence ID" value="CAL5987990.1"/>
    <property type="molecule type" value="Genomic_DNA"/>
</dbReference>
<reference evidence="1" key="1">
    <citation type="submission" date="2023-06" db="EMBL/GenBank/DDBJ databases">
        <authorList>
            <person name="Kurt Z."/>
        </authorList>
    </citation>
    <scope>NUCLEOTIDE SEQUENCE</scope>
</reference>
<sequence>MDQKSLVLQNVGAALYQCRDYSLVTIHDISIYISVWPHCTIKLVGKLGTQFRKCLVIVKLVAITLRLEGQYFCEVDNIIAVFCVEIRNSLITPQTQRFYQFHPTIVSLLTYFYPAVCIWHVRQLYCADWARSQIKNIESRKQNRIIHVLKSIRHCIKFENTSLASTLRNARMRAQATRQQRRIRSHALQGYSVLFYTNIKQMVFKGYIHCYCTLIFTERAEQVISALCGNVFHIYVMQSVQHWRINYIWLRLRIETLSFCQ</sequence>
<comment type="caution">
    <text evidence="1">The sequence shown here is derived from an EMBL/GenBank/DDBJ whole genome shotgun (WGS) entry which is preliminary data.</text>
</comment>
<dbReference type="EMBL" id="CATOUU010001177">
    <property type="protein sequence ID" value="CAI9977069.1"/>
    <property type="molecule type" value="Genomic_DNA"/>
</dbReference>
<dbReference type="AlphaFoldDB" id="A0AA86RER1"/>
<organism evidence="1">
    <name type="scientific">Hexamita inflata</name>
    <dbReference type="NCBI Taxonomy" id="28002"/>
    <lineage>
        <taxon>Eukaryota</taxon>
        <taxon>Metamonada</taxon>
        <taxon>Diplomonadida</taxon>
        <taxon>Hexamitidae</taxon>
        <taxon>Hexamitinae</taxon>
        <taxon>Hexamita</taxon>
    </lineage>
</organism>
<evidence type="ECO:0000313" key="2">
    <source>
        <dbReference type="EMBL" id="CAL5987990.1"/>
    </source>
</evidence>
<accession>A0AA86RER1</accession>